<protein>
    <recommendedName>
        <fullName evidence="10">CDP-diacylglycerol--glycerol-3-phosphate 3-phosphatidyltransferase</fullName>
        <ecNumber evidence="10">2.7.8.5</ecNumber>
    </recommendedName>
</protein>
<keyword evidence="10" id="KW-0547">Nucleotide-binding</keyword>
<comment type="catalytic activity">
    <reaction evidence="9 10">
        <text>a CDP-1,2-diacyl-sn-glycerol + sn-glycerol 3-phosphate = a 1,2-diacyl-sn-glycero-3-phospho-(1'-sn-glycero-3'-phosphate) + CMP + H(+)</text>
        <dbReference type="Rhea" id="RHEA:12593"/>
        <dbReference type="ChEBI" id="CHEBI:15378"/>
        <dbReference type="ChEBI" id="CHEBI:57597"/>
        <dbReference type="ChEBI" id="CHEBI:58332"/>
        <dbReference type="ChEBI" id="CHEBI:60110"/>
        <dbReference type="ChEBI" id="CHEBI:60377"/>
        <dbReference type="EC" id="2.7.8.5"/>
    </reaction>
</comment>
<keyword evidence="6 10" id="KW-0443">Lipid metabolism</keyword>
<evidence type="ECO:0000256" key="4">
    <source>
        <dbReference type="ARBA" id="ARBA00022679"/>
    </source>
</evidence>
<evidence type="ECO:0000256" key="3">
    <source>
        <dbReference type="ARBA" id="ARBA00022516"/>
    </source>
</evidence>
<proteinExistence type="inferred from homology"/>
<evidence type="ECO:0000256" key="8">
    <source>
        <dbReference type="ARBA" id="ARBA00023264"/>
    </source>
</evidence>
<accession>A0A1B7TK22</accession>
<evidence type="ECO:0000313" key="12">
    <source>
        <dbReference type="EMBL" id="OBA29087.1"/>
    </source>
</evidence>
<keyword evidence="3 10" id="KW-0444">Lipid biosynthesis</keyword>
<dbReference type="UniPathway" id="UPA00084">
    <property type="reaction ID" value="UER00503"/>
</dbReference>
<comment type="subcellular location">
    <subcellularLocation>
        <location evidence="10">Mitochondrion</location>
    </subcellularLocation>
</comment>
<evidence type="ECO:0000256" key="5">
    <source>
        <dbReference type="ARBA" id="ARBA00022737"/>
    </source>
</evidence>
<dbReference type="PANTHER" id="PTHR12586">
    <property type="entry name" value="CDP-DIACYLGLYCEROL--SERINE O-PHOSPHATIDYLTRANSFERASE"/>
    <property type="match status" value="1"/>
</dbReference>
<dbReference type="PIRSF" id="PIRSF000850">
    <property type="entry name" value="Phospholipase_D_PSS"/>
    <property type="match status" value="1"/>
</dbReference>
<comment type="caution">
    <text evidence="12">The sequence shown here is derived from an EMBL/GenBank/DDBJ whole genome shotgun (WGS) entry which is preliminary data.</text>
</comment>
<dbReference type="EMBL" id="LXPE01000001">
    <property type="protein sequence ID" value="OBA29087.1"/>
    <property type="molecule type" value="Genomic_DNA"/>
</dbReference>
<evidence type="ECO:0000256" key="6">
    <source>
        <dbReference type="ARBA" id="ARBA00023098"/>
    </source>
</evidence>
<name>A0A1B7TK22_9ASCO</name>
<keyword evidence="13" id="KW-1185">Reference proteome</keyword>
<evidence type="ECO:0000256" key="2">
    <source>
        <dbReference type="ARBA" id="ARBA00010682"/>
    </source>
</evidence>
<dbReference type="Proteomes" id="UP000092321">
    <property type="component" value="Unassembled WGS sequence"/>
</dbReference>
<evidence type="ECO:0000313" key="13">
    <source>
        <dbReference type="Proteomes" id="UP000092321"/>
    </source>
</evidence>
<dbReference type="GO" id="GO:0005739">
    <property type="term" value="C:mitochondrion"/>
    <property type="evidence" value="ECO:0007669"/>
    <property type="project" value="UniProtKB-SubCell"/>
</dbReference>
<comment type="pathway">
    <text evidence="1 10">Phospholipid metabolism; phosphatidylglycerol biosynthesis; phosphatidylglycerol from CDP-diacylglycerol: step 1/2.</text>
</comment>
<evidence type="ECO:0000256" key="1">
    <source>
        <dbReference type="ARBA" id="ARBA00005042"/>
    </source>
</evidence>
<evidence type="ECO:0000256" key="7">
    <source>
        <dbReference type="ARBA" id="ARBA00023209"/>
    </source>
</evidence>
<keyword evidence="10" id="KW-0496">Mitochondrion</keyword>
<dbReference type="PANTHER" id="PTHR12586:SF1">
    <property type="entry name" value="CDP-DIACYLGLYCEROL--GLYCEROL-3-PHOSPHATE 3-PHOSPHATIDYLTRANSFERASE, MITOCHONDRIAL"/>
    <property type="match status" value="1"/>
</dbReference>
<evidence type="ECO:0000259" key="11">
    <source>
        <dbReference type="PROSITE" id="PS50035"/>
    </source>
</evidence>
<keyword evidence="10" id="KW-0067">ATP-binding</keyword>
<organism evidence="12 13">
    <name type="scientific">Hanseniaspora valbyensis NRRL Y-1626</name>
    <dbReference type="NCBI Taxonomy" id="766949"/>
    <lineage>
        <taxon>Eukaryota</taxon>
        <taxon>Fungi</taxon>
        <taxon>Dikarya</taxon>
        <taxon>Ascomycota</taxon>
        <taxon>Saccharomycotina</taxon>
        <taxon>Saccharomycetes</taxon>
        <taxon>Saccharomycodales</taxon>
        <taxon>Saccharomycodaceae</taxon>
        <taxon>Hanseniaspora</taxon>
    </lineage>
</organism>
<keyword evidence="4 10" id="KW-0808">Transferase</keyword>
<keyword evidence="8 10" id="KW-1208">Phospholipid metabolism</keyword>
<evidence type="ECO:0000256" key="9">
    <source>
        <dbReference type="ARBA" id="ARBA00048586"/>
    </source>
</evidence>
<dbReference type="GO" id="GO:0008444">
    <property type="term" value="F:CDP-diacylglycerol-glycerol-3-phosphate 3-phosphatidyltransferase activity"/>
    <property type="evidence" value="ECO:0007669"/>
    <property type="project" value="UniProtKB-EC"/>
</dbReference>
<comment type="similarity">
    <text evidence="2 10">Belongs to the CDP-alcohol phosphatidyltransferase class-II family.</text>
</comment>
<evidence type="ECO:0000256" key="10">
    <source>
        <dbReference type="RuleBase" id="RU365024"/>
    </source>
</evidence>
<dbReference type="SUPFAM" id="SSF56024">
    <property type="entry name" value="Phospholipase D/nuclease"/>
    <property type="match status" value="1"/>
</dbReference>
<dbReference type="OrthoDB" id="10250191at2759"/>
<dbReference type="AlphaFoldDB" id="A0A1B7TK22"/>
<dbReference type="Gene3D" id="3.30.870.10">
    <property type="entry name" value="Endonuclease Chain A"/>
    <property type="match status" value="2"/>
</dbReference>
<dbReference type="EC" id="2.7.8.5" evidence="10"/>
<dbReference type="GO" id="GO:0005524">
    <property type="term" value="F:ATP binding"/>
    <property type="evidence" value="ECO:0007669"/>
    <property type="project" value="UniProtKB-KW"/>
</dbReference>
<dbReference type="InterPro" id="IPR016270">
    <property type="entry name" value="PGS1"/>
</dbReference>
<reference evidence="13" key="1">
    <citation type="journal article" date="2016" name="Proc. Natl. Acad. Sci. U.S.A.">
        <title>Comparative genomics of biotechnologically important yeasts.</title>
        <authorList>
            <person name="Riley R."/>
            <person name="Haridas S."/>
            <person name="Wolfe K.H."/>
            <person name="Lopes M.R."/>
            <person name="Hittinger C.T."/>
            <person name="Goeker M."/>
            <person name="Salamov A.A."/>
            <person name="Wisecaver J.H."/>
            <person name="Long T.M."/>
            <person name="Calvey C.H."/>
            <person name="Aerts A.L."/>
            <person name="Barry K.W."/>
            <person name="Choi C."/>
            <person name="Clum A."/>
            <person name="Coughlan A.Y."/>
            <person name="Deshpande S."/>
            <person name="Douglass A.P."/>
            <person name="Hanson S.J."/>
            <person name="Klenk H.-P."/>
            <person name="LaButti K.M."/>
            <person name="Lapidus A."/>
            <person name="Lindquist E.A."/>
            <person name="Lipzen A.M."/>
            <person name="Meier-Kolthoff J.P."/>
            <person name="Ohm R.A."/>
            <person name="Otillar R.P."/>
            <person name="Pangilinan J.L."/>
            <person name="Peng Y."/>
            <person name="Rokas A."/>
            <person name="Rosa C.A."/>
            <person name="Scheuner C."/>
            <person name="Sibirny A.A."/>
            <person name="Slot J.C."/>
            <person name="Stielow J.B."/>
            <person name="Sun H."/>
            <person name="Kurtzman C.P."/>
            <person name="Blackwell M."/>
            <person name="Grigoriev I.V."/>
            <person name="Jeffries T.W."/>
        </authorList>
    </citation>
    <scope>NUCLEOTIDE SEQUENCE [LARGE SCALE GENOMIC DNA]</scope>
    <source>
        <strain evidence="13">NRRL Y-1626</strain>
    </source>
</reference>
<keyword evidence="7 10" id="KW-0594">Phospholipid biosynthesis</keyword>
<gene>
    <name evidence="12" type="ORF">HANVADRAFT_20604</name>
</gene>
<comment type="function">
    <text evidence="10">Functions in the biosynthesis of the anionic phospholipids phosphatidylglycerol and cardiolipin.</text>
</comment>
<dbReference type="InterPro" id="IPR001736">
    <property type="entry name" value="PLipase_D/transphosphatidylase"/>
</dbReference>
<dbReference type="CDD" id="cd09137">
    <property type="entry name" value="PLDc_PGS1_euk_2"/>
    <property type="match status" value="1"/>
</dbReference>
<sequence length="486" mass="56308">MSLFDVCKKSLASSLYHKSHCFQFKHKQIQILDKPKDFYEYLKTSIDNAEKRIFFASLYLGKKEEELIHCLSKAMKKNKDLKLYFIVDGLRGTRETPNPCSASLLATLCKDYGDRVDIRCYKTPSSFRWQNKFLPKRINEGIGLQHMKIYGFDDEVVLSGANLSKDYFTNRQDRYYIFKGNKSFSNYYFNLHQMISQLSFKVLYDDSLAKYKLQWPSSNSSTNPEINYELFLKGSSKSVEFFLKSPIENNFEENNEKFPTLVYPVSQLTPLFLDHENDCSTEKPTLLNLFKSLNNSHAKFNWDFTTGYFNMFPALRKLLIHSASTEKVHGNVITASAFANGFYKSKGISGLLPDAYHHLAFNFLKKVKKNNSNISLSEWKLGEVNKPNGWSYHAKGIWIAPSKEYELPILTTIGSSNYTSRAYTTDLENDCIILTSDENLRLQMKDELKNIKKNTKELSLTDFKNDPHKKVKLSIKIMTKMLENKL</sequence>
<dbReference type="PROSITE" id="PS50035">
    <property type="entry name" value="PLD"/>
    <property type="match status" value="1"/>
</dbReference>
<dbReference type="SMART" id="SM00155">
    <property type="entry name" value="PLDc"/>
    <property type="match status" value="2"/>
</dbReference>
<feature type="domain" description="PLD phosphodiesterase" evidence="11">
    <location>
        <begin position="141"/>
        <end position="167"/>
    </location>
</feature>
<dbReference type="GO" id="GO:0032049">
    <property type="term" value="P:cardiolipin biosynthetic process"/>
    <property type="evidence" value="ECO:0007669"/>
    <property type="project" value="InterPro"/>
</dbReference>
<keyword evidence="5" id="KW-0677">Repeat</keyword>
<dbReference type="CDD" id="cd09135">
    <property type="entry name" value="PLDc_PGS1_euk_1"/>
    <property type="match status" value="1"/>
</dbReference>